<evidence type="ECO:0000256" key="6">
    <source>
        <dbReference type="PROSITE-ProRule" id="PRU00169"/>
    </source>
</evidence>
<protein>
    <submittedName>
        <fullName evidence="10">Transcriptional regulatory protein TcrA</fullName>
    </submittedName>
</protein>
<feature type="domain" description="OmpR/PhoB-type" evidence="9">
    <location>
        <begin position="122"/>
        <end position="220"/>
    </location>
</feature>
<dbReference type="InterPro" id="IPR001789">
    <property type="entry name" value="Sig_transdc_resp-reg_receiver"/>
</dbReference>
<dbReference type="InterPro" id="IPR036388">
    <property type="entry name" value="WH-like_DNA-bd_sf"/>
</dbReference>
<dbReference type="CDD" id="cd00383">
    <property type="entry name" value="trans_reg_C"/>
    <property type="match status" value="1"/>
</dbReference>
<dbReference type="SUPFAM" id="SSF52172">
    <property type="entry name" value="CheY-like"/>
    <property type="match status" value="1"/>
</dbReference>
<dbReference type="Pfam" id="PF00072">
    <property type="entry name" value="Response_reg"/>
    <property type="match status" value="1"/>
</dbReference>
<dbReference type="GO" id="GO:0000976">
    <property type="term" value="F:transcription cis-regulatory region binding"/>
    <property type="evidence" value="ECO:0007669"/>
    <property type="project" value="TreeGrafter"/>
</dbReference>
<dbReference type="GO" id="GO:0032993">
    <property type="term" value="C:protein-DNA complex"/>
    <property type="evidence" value="ECO:0007669"/>
    <property type="project" value="TreeGrafter"/>
</dbReference>
<dbReference type="SMART" id="SM00862">
    <property type="entry name" value="Trans_reg_C"/>
    <property type="match status" value="1"/>
</dbReference>
<dbReference type="InterPro" id="IPR039420">
    <property type="entry name" value="WalR-like"/>
</dbReference>
<dbReference type="PROSITE" id="PS50110">
    <property type="entry name" value="RESPONSE_REGULATORY"/>
    <property type="match status" value="1"/>
</dbReference>
<dbReference type="Gene3D" id="3.40.50.2300">
    <property type="match status" value="1"/>
</dbReference>
<dbReference type="EMBL" id="LR589141">
    <property type="protein sequence ID" value="VTP02794.1"/>
    <property type="molecule type" value="Genomic_DNA"/>
</dbReference>
<keyword evidence="5" id="KW-0804">Transcription</keyword>
<evidence type="ECO:0000259" key="9">
    <source>
        <dbReference type="PROSITE" id="PS51755"/>
    </source>
</evidence>
<gene>
    <name evidence="10" type="primary">tcrA</name>
    <name evidence="10" type="ORF">BIN_B_04691</name>
</gene>
<dbReference type="GO" id="GO:0005829">
    <property type="term" value="C:cytosol"/>
    <property type="evidence" value="ECO:0007669"/>
    <property type="project" value="TreeGrafter"/>
</dbReference>
<dbReference type="PANTHER" id="PTHR48111">
    <property type="entry name" value="REGULATOR OF RPOS"/>
    <property type="match status" value="1"/>
</dbReference>
<dbReference type="Gene3D" id="1.10.10.10">
    <property type="entry name" value="Winged helix-like DNA-binding domain superfamily/Winged helix DNA-binding domain"/>
    <property type="match status" value="1"/>
</dbReference>
<evidence type="ECO:0000259" key="8">
    <source>
        <dbReference type="PROSITE" id="PS50110"/>
    </source>
</evidence>
<feature type="DNA-binding region" description="OmpR/PhoB-type" evidence="7">
    <location>
        <begin position="122"/>
        <end position="220"/>
    </location>
</feature>
<dbReference type="SMART" id="SM00448">
    <property type="entry name" value="REC"/>
    <property type="match status" value="1"/>
</dbReference>
<keyword evidence="2" id="KW-0902">Two-component regulatory system</keyword>
<dbReference type="Gene3D" id="6.10.250.690">
    <property type="match status" value="1"/>
</dbReference>
<evidence type="ECO:0000256" key="5">
    <source>
        <dbReference type="ARBA" id="ARBA00023163"/>
    </source>
</evidence>
<keyword evidence="3" id="KW-0805">Transcription regulation</keyword>
<keyword evidence="1 6" id="KW-0597">Phosphoprotein</keyword>
<evidence type="ECO:0000256" key="4">
    <source>
        <dbReference type="ARBA" id="ARBA00023125"/>
    </source>
</evidence>
<dbReference type="Pfam" id="PF00486">
    <property type="entry name" value="Trans_reg_C"/>
    <property type="match status" value="1"/>
</dbReference>
<dbReference type="FunFam" id="1.10.10.10:FF:000005">
    <property type="entry name" value="Two-component system response regulator"/>
    <property type="match status" value="1"/>
</dbReference>
<dbReference type="AlphaFoldDB" id="A0A653EZ30"/>
<reference evidence="10" key="1">
    <citation type="submission" date="2019-05" db="EMBL/GenBank/DDBJ databases">
        <authorList>
            <person name="Naeem R."/>
            <person name="Antony C."/>
            <person name="Guan Q."/>
        </authorList>
    </citation>
    <scope>NUCLEOTIDE SEQUENCE</scope>
    <source>
        <strain evidence="10">2</strain>
    </source>
</reference>
<dbReference type="GO" id="GO:0000156">
    <property type="term" value="F:phosphorelay response regulator activity"/>
    <property type="evidence" value="ECO:0007669"/>
    <property type="project" value="TreeGrafter"/>
</dbReference>
<organism evidence="10">
    <name type="scientific">Mycobacterium riyadhense</name>
    <dbReference type="NCBI Taxonomy" id="486698"/>
    <lineage>
        <taxon>Bacteria</taxon>
        <taxon>Bacillati</taxon>
        <taxon>Actinomycetota</taxon>
        <taxon>Actinomycetes</taxon>
        <taxon>Mycobacteriales</taxon>
        <taxon>Mycobacteriaceae</taxon>
        <taxon>Mycobacterium</taxon>
    </lineage>
</organism>
<dbReference type="GO" id="GO:0006355">
    <property type="term" value="P:regulation of DNA-templated transcription"/>
    <property type="evidence" value="ECO:0007669"/>
    <property type="project" value="InterPro"/>
</dbReference>
<name>A0A653EZ30_9MYCO</name>
<dbReference type="InterPro" id="IPR001867">
    <property type="entry name" value="OmpR/PhoB-type_DNA-bd"/>
</dbReference>
<evidence type="ECO:0000256" key="3">
    <source>
        <dbReference type="ARBA" id="ARBA00023015"/>
    </source>
</evidence>
<evidence type="ECO:0000256" key="1">
    <source>
        <dbReference type="ARBA" id="ARBA00022553"/>
    </source>
</evidence>
<dbReference type="FunFam" id="3.40.50.2300:FF:000001">
    <property type="entry name" value="DNA-binding response regulator PhoB"/>
    <property type="match status" value="1"/>
</dbReference>
<dbReference type="PANTHER" id="PTHR48111:SF28">
    <property type="entry name" value="TRANSCRIPTIONAL REGULATORY PROTEIN TCRX-RELATED"/>
    <property type="match status" value="1"/>
</dbReference>
<feature type="modified residue" description="4-aspartylphosphate" evidence="6">
    <location>
        <position position="49"/>
    </location>
</feature>
<dbReference type="InterPro" id="IPR011006">
    <property type="entry name" value="CheY-like_superfamily"/>
</dbReference>
<evidence type="ECO:0000256" key="7">
    <source>
        <dbReference type="PROSITE-ProRule" id="PRU01091"/>
    </source>
</evidence>
<sequence>MLVVEDEPKMARLLRRSLVEEGYAVDVVSDGASGYDAVVGGDYDAVVLDVMLPGVSGFEVCTNWRRQQIWVPVLMLTARGAVADRVAGLDGGADDYLTKPFHLDELFARLRSLIRRGPTPRPTVLTVGGLRADPASRRCWRGEVEIALTTKEFGLLEQLMRRPGAVLTRELVLEHCWDFAFESRSNVVDVHIRALRDKIDRPFAVRSIETVRGVGYRLRTDGGAPKDTTR</sequence>
<keyword evidence="4 7" id="KW-0238">DNA-binding</keyword>
<dbReference type="PROSITE" id="PS51755">
    <property type="entry name" value="OMPR_PHOB"/>
    <property type="match status" value="1"/>
</dbReference>
<evidence type="ECO:0000313" key="10">
    <source>
        <dbReference type="EMBL" id="VTP02794.1"/>
    </source>
</evidence>
<feature type="domain" description="Response regulatory" evidence="8">
    <location>
        <begin position="1"/>
        <end position="114"/>
    </location>
</feature>
<evidence type="ECO:0000256" key="2">
    <source>
        <dbReference type="ARBA" id="ARBA00023012"/>
    </source>
</evidence>
<accession>A0A653EZ30</accession>
<proteinExistence type="predicted"/>